<organism evidence="1 2">
    <name type="scientific">Acinetobacter wuhouensis</name>
    <dbReference type="NCBI Taxonomy" id="1879050"/>
    <lineage>
        <taxon>Bacteria</taxon>
        <taxon>Pseudomonadati</taxon>
        <taxon>Pseudomonadota</taxon>
        <taxon>Gammaproteobacteria</taxon>
        <taxon>Moraxellales</taxon>
        <taxon>Moraxellaceae</taxon>
        <taxon>Acinetobacter</taxon>
    </lineage>
</organism>
<dbReference type="OrthoDB" id="6716219at2"/>
<dbReference type="RefSeq" id="WP_087554606.1">
    <property type="nucleotide sequence ID" value="NZ_CP031716.1"/>
</dbReference>
<reference evidence="1 2" key="1">
    <citation type="submission" date="2018-10" db="EMBL/GenBank/DDBJ databases">
        <title>The complete genome of Acinetobacter wuhouensis strain WCHAW010062.</title>
        <authorList>
            <person name="Hu Y."/>
            <person name="Long H."/>
            <person name="Feng Y."/>
            <person name="Zong Z."/>
        </authorList>
    </citation>
    <scope>NUCLEOTIDE SEQUENCE [LARGE SCALE GENOMIC DNA]</scope>
    <source>
        <strain evidence="1 2">WCHAW010062</strain>
    </source>
</reference>
<dbReference type="Proteomes" id="UP000279962">
    <property type="component" value="Chromosome"/>
</dbReference>
<evidence type="ECO:0000313" key="1">
    <source>
        <dbReference type="EMBL" id="AYO54903.1"/>
    </source>
</evidence>
<name>A0A385C7H0_9GAMM</name>
<evidence type="ECO:0000313" key="2">
    <source>
        <dbReference type="Proteomes" id="UP000279962"/>
    </source>
</evidence>
<protein>
    <submittedName>
        <fullName evidence="1">Uncharacterized protein</fullName>
    </submittedName>
</protein>
<sequence>MIEIIMTLFATFFTIKGKPYLTFIVRTLVLSIFLIVGLTISKVWGNTLNEYLDSLNWLFGVSFGMGVILSLFIELVNYGGTENK</sequence>
<dbReference type="KEGG" id="awu:BEN71_12585"/>
<proteinExistence type="predicted"/>
<gene>
    <name evidence="1" type="ORF">CDG68_15130</name>
</gene>
<dbReference type="AlphaFoldDB" id="A0A385C7H0"/>
<dbReference type="EMBL" id="CP033133">
    <property type="protein sequence ID" value="AYO54903.1"/>
    <property type="molecule type" value="Genomic_DNA"/>
</dbReference>
<accession>A0A385C7H0</accession>